<reference evidence="2" key="1">
    <citation type="submission" date="2022-10" db="EMBL/GenBank/DDBJ databases">
        <title>Chitiniphilus purpureus sp. nov., a novel chitin-degrading bacterium isolated from crawfish pond sediment.</title>
        <authorList>
            <person name="Li K."/>
        </authorList>
    </citation>
    <scope>NUCLEOTIDE SEQUENCE</scope>
    <source>
        <strain evidence="2">CD1</strain>
    </source>
</reference>
<keyword evidence="3" id="KW-1185">Reference proteome</keyword>
<dbReference type="EMBL" id="CP106753">
    <property type="protein sequence ID" value="UXY16290.1"/>
    <property type="molecule type" value="Genomic_DNA"/>
</dbReference>
<dbReference type="InterPro" id="IPR017853">
    <property type="entry name" value="GH"/>
</dbReference>
<dbReference type="SUPFAM" id="SSF51445">
    <property type="entry name" value="(Trans)glycosidases"/>
    <property type="match status" value="1"/>
</dbReference>
<dbReference type="InterPro" id="IPR013780">
    <property type="entry name" value="Glyco_hydro_b"/>
</dbReference>
<evidence type="ECO:0000313" key="2">
    <source>
        <dbReference type="EMBL" id="UXY16290.1"/>
    </source>
</evidence>
<gene>
    <name evidence="2" type="ORF">N8I74_04530</name>
</gene>
<sequence length="548" mass="62151">MEANDIWYDNAVAYQLDVATFHDANGDGVGDLRGLTARLDYLRQLGINCLWLMPFHPTGDRDDGYDVTDYYGIDPRLGSFGDFTEMLDEARARGMRVLMDLVVNHTSDQHPWFQAARRSRDSPYRDYYVWATDPQDPQRDQVVFPDHADSVWTYDAVAQQHYFHRFYDFEPALNHGNPAVREEVRRIMGFWLSLGVSGFRVDAAPFLIWPKGPAQHFDDPHEVLRELRRHAARYGLGAALLGEANVAPAQLGGFFGRGDEMNQLFNFLGAERLFLALAREQAAPLHDLQARLPPLPPATQWLNFLRHHDELSLQWLDEDERQAVFQAFGPTPDMQAYGRGLRRRLAPMLDGDPDRIRLAFSLLFSRCGSPLLFYGDEIGMGENLALPGRYPVRTPMQWSDDANGGFSSAAPQALYRDVVRDGAFAFAKVNVVQQWQTPNSQLNWMQQLIAIRRACPELGQGGHAWLDSDDPAVLAETIHLGQGRIVCVHNLARMPRQFTLRHPALCGQPCYELFTRTIRHADTDGRLTLSLAPYGYHWFRVGGLFAPA</sequence>
<dbReference type="Proteomes" id="UP001061302">
    <property type="component" value="Chromosome"/>
</dbReference>
<evidence type="ECO:0000259" key="1">
    <source>
        <dbReference type="SMART" id="SM00642"/>
    </source>
</evidence>
<dbReference type="InterPro" id="IPR045857">
    <property type="entry name" value="O16G_dom_2"/>
</dbReference>
<dbReference type="InterPro" id="IPR006047">
    <property type="entry name" value="GH13_cat_dom"/>
</dbReference>
<dbReference type="Gene3D" id="2.60.40.1180">
    <property type="entry name" value="Golgi alpha-mannosidase II"/>
    <property type="match status" value="1"/>
</dbReference>
<accession>A0ABY6DPJ8</accession>
<protein>
    <submittedName>
        <fullName evidence="2">Alpha-amylase family protein</fullName>
    </submittedName>
</protein>
<dbReference type="PANTHER" id="PTHR10357">
    <property type="entry name" value="ALPHA-AMYLASE FAMILY MEMBER"/>
    <property type="match status" value="1"/>
</dbReference>
<dbReference type="Gene3D" id="3.20.20.80">
    <property type="entry name" value="Glycosidases"/>
    <property type="match status" value="1"/>
</dbReference>
<organism evidence="2 3">
    <name type="scientific">Chitiniphilus purpureus</name>
    <dbReference type="NCBI Taxonomy" id="2981137"/>
    <lineage>
        <taxon>Bacteria</taxon>
        <taxon>Pseudomonadati</taxon>
        <taxon>Pseudomonadota</taxon>
        <taxon>Betaproteobacteria</taxon>
        <taxon>Neisseriales</taxon>
        <taxon>Chitinibacteraceae</taxon>
        <taxon>Chitiniphilus</taxon>
    </lineage>
</organism>
<dbReference type="Gene3D" id="3.90.400.10">
    <property type="entry name" value="Oligo-1,6-glucosidase, Domain 2"/>
    <property type="match status" value="1"/>
</dbReference>
<dbReference type="CDD" id="cd11334">
    <property type="entry name" value="AmyAc_TreS"/>
    <property type="match status" value="1"/>
</dbReference>
<dbReference type="SMART" id="SM00642">
    <property type="entry name" value="Aamy"/>
    <property type="match status" value="1"/>
</dbReference>
<name>A0ABY6DPJ8_9NEIS</name>
<dbReference type="PANTHER" id="PTHR10357:SF219">
    <property type="entry name" value="MALTOSE ALPHA-D-GLUCOSYLTRANSFERASE"/>
    <property type="match status" value="1"/>
</dbReference>
<dbReference type="RefSeq" id="WP_263125746.1">
    <property type="nucleotide sequence ID" value="NZ_CP106753.1"/>
</dbReference>
<evidence type="ECO:0000313" key="3">
    <source>
        <dbReference type="Proteomes" id="UP001061302"/>
    </source>
</evidence>
<dbReference type="SUPFAM" id="SSF51011">
    <property type="entry name" value="Glycosyl hydrolase domain"/>
    <property type="match status" value="1"/>
</dbReference>
<proteinExistence type="predicted"/>
<feature type="domain" description="Glycosyl hydrolase family 13 catalytic" evidence="1">
    <location>
        <begin position="15"/>
        <end position="420"/>
    </location>
</feature>
<dbReference type="Pfam" id="PF00128">
    <property type="entry name" value="Alpha-amylase"/>
    <property type="match status" value="2"/>
</dbReference>